<keyword evidence="2" id="KW-0723">Serine/threonine-protein kinase</keyword>
<evidence type="ECO:0000313" key="10">
    <source>
        <dbReference type="Proteomes" id="UP000077755"/>
    </source>
</evidence>
<keyword evidence="7" id="KW-0325">Glycoprotein</keyword>
<name>A0A175YN28_DAUCS</name>
<dbReference type="InterPro" id="IPR045874">
    <property type="entry name" value="LRK10/LRL21-25-like"/>
</dbReference>
<dbReference type="Gene3D" id="1.10.510.10">
    <property type="entry name" value="Transferase(Phosphotransferase) domain 1"/>
    <property type="match status" value="1"/>
</dbReference>
<evidence type="ECO:0000256" key="4">
    <source>
        <dbReference type="ARBA" id="ARBA00022729"/>
    </source>
</evidence>
<dbReference type="EMBL" id="CP093350">
    <property type="protein sequence ID" value="WOH12430.1"/>
    <property type="molecule type" value="Genomic_DNA"/>
</dbReference>
<evidence type="ECO:0000313" key="8">
    <source>
        <dbReference type="EMBL" id="KZM85009.1"/>
    </source>
</evidence>
<keyword evidence="4" id="KW-0732">Signal</keyword>
<evidence type="ECO:0000256" key="6">
    <source>
        <dbReference type="ARBA" id="ARBA00023136"/>
    </source>
</evidence>
<evidence type="ECO:0000256" key="5">
    <source>
        <dbReference type="ARBA" id="ARBA00022989"/>
    </source>
</evidence>
<keyword evidence="2" id="KW-0418">Kinase</keyword>
<evidence type="ECO:0000256" key="3">
    <source>
        <dbReference type="ARBA" id="ARBA00022692"/>
    </source>
</evidence>
<evidence type="ECO:0000256" key="2">
    <source>
        <dbReference type="ARBA" id="ARBA00022527"/>
    </source>
</evidence>
<comment type="subcellular location">
    <subcellularLocation>
        <location evidence="1">Membrane</location>
        <topology evidence="1">Single-pass type I membrane protein</topology>
    </subcellularLocation>
</comment>
<organism evidence="8">
    <name type="scientific">Daucus carota subsp. sativus</name>
    <name type="common">Carrot</name>
    <dbReference type="NCBI Taxonomy" id="79200"/>
    <lineage>
        <taxon>Eukaryota</taxon>
        <taxon>Viridiplantae</taxon>
        <taxon>Streptophyta</taxon>
        <taxon>Embryophyta</taxon>
        <taxon>Tracheophyta</taxon>
        <taxon>Spermatophyta</taxon>
        <taxon>Magnoliopsida</taxon>
        <taxon>eudicotyledons</taxon>
        <taxon>Gunneridae</taxon>
        <taxon>Pentapetalae</taxon>
        <taxon>asterids</taxon>
        <taxon>campanulids</taxon>
        <taxon>Apiales</taxon>
        <taxon>Apiaceae</taxon>
        <taxon>Apioideae</taxon>
        <taxon>Scandiceae</taxon>
        <taxon>Daucinae</taxon>
        <taxon>Daucus</taxon>
        <taxon>Daucus sect. Daucus</taxon>
    </lineage>
</organism>
<keyword evidence="10" id="KW-1185">Reference proteome</keyword>
<accession>A0A175YN28</accession>
<gene>
    <name evidence="8" type="ORF">DCAR_027569</name>
    <name evidence="9" type="ORF">DCAR_0831934</name>
</gene>
<sequence>MAGQRKILNPFMAQTGQFDFPSWIDDQISKKNENKIKDAAENEQELVRKMIIVAMWCIQMKPSDRPSMDKVIEMLEGDTEVLVMPPNSMIHSREISTCTMLLAAPHYHSASEIASSVLLNAETFPAMEESNGLGGMAGQLDANLCTKVLQLLAFLLYRYLLLPQSEFRFPTVVKLMENPFWKKCFTAVLCSY</sequence>
<evidence type="ECO:0000256" key="7">
    <source>
        <dbReference type="ARBA" id="ARBA00023180"/>
    </source>
</evidence>
<dbReference type="GO" id="GO:0004674">
    <property type="term" value="F:protein serine/threonine kinase activity"/>
    <property type="evidence" value="ECO:0007669"/>
    <property type="project" value="UniProtKB-KW"/>
</dbReference>
<dbReference type="AlphaFoldDB" id="A0A175YN28"/>
<dbReference type="STRING" id="79200.A0A175YN28"/>
<dbReference type="EMBL" id="LNRQ01000008">
    <property type="protein sequence ID" value="KZM85009.1"/>
    <property type="molecule type" value="Genomic_DNA"/>
</dbReference>
<keyword evidence="6" id="KW-0472">Membrane</keyword>
<dbReference type="Proteomes" id="UP000077755">
    <property type="component" value="Chromosome 8"/>
</dbReference>
<dbReference type="GO" id="GO:0016020">
    <property type="term" value="C:membrane"/>
    <property type="evidence" value="ECO:0007669"/>
    <property type="project" value="UniProtKB-SubCell"/>
</dbReference>
<keyword evidence="2" id="KW-0808">Transferase</keyword>
<dbReference type="Gramene" id="KZM85009">
    <property type="protein sequence ID" value="KZM85009"/>
    <property type="gene ID" value="DCAR_027569"/>
</dbReference>
<evidence type="ECO:0008006" key="11">
    <source>
        <dbReference type="Google" id="ProtNLM"/>
    </source>
</evidence>
<evidence type="ECO:0000313" key="9">
    <source>
        <dbReference type="EMBL" id="WOH12430.1"/>
    </source>
</evidence>
<reference evidence="8" key="1">
    <citation type="journal article" date="2016" name="Nat. Genet.">
        <title>A high-quality carrot genome assembly provides new insights into carotenoid accumulation and asterid genome evolution.</title>
        <authorList>
            <person name="Iorizzo M."/>
            <person name="Ellison S."/>
            <person name="Senalik D."/>
            <person name="Zeng P."/>
            <person name="Satapoomin P."/>
            <person name="Huang J."/>
            <person name="Bowman M."/>
            <person name="Iovene M."/>
            <person name="Sanseverino W."/>
            <person name="Cavagnaro P."/>
            <person name="Yildiz M."/>
            <person name="Macko-Podgorni A."/>
            <person name="Moranska E."/>
            <person name="Grzebelus E."/>
            <person name="Grzebelus D."/>
            <person name="Ashrafi H."/>
            <person name="Zheng Z."/>
            <person name="Cheng S."/>
            <person name="Spooner D."/>
            <person name="Van Deynze A."/>
            <person name="Simon P."/>
        </authorList>
    </citation>
    <scope>NUCLEOTIDE SEQUENCE [LARGE SCALE GENOMIC DNA]</scope>
    <source>
        <tissue evidence="8">Leaf</tissue>
    </source>
</reference>
<keyword evidence="5" id="KW-1133">Transmembrane helix</keyword>
<reference evidence="9" key="2">
    <citation type="submission" date="2022-03" db="EMBL/GenBank/DDBJ databases">
        <title>Draft title - Genomic analysis of global carrot germplasm unveils the trajectory of domestication and the origin of high carotenoid orange carrot.</title>
        <authorList>
            <person name="Iorizzo M."/>
            <person name="Ellison S."/>
            <person name="Senalik D."/>
            <person name="Macko-Podgorni A."/>
            <person name="Grzebelus D."/>
            <person name="Bostan H."/>
            <person name="Rolling W."/>
            <person name="Curaba J."/>
            <person name="Simon P."/>
        </authorList>
    </citation>
    <scope>NUCLEOTIDE SEQUENCE</scope>
    <source>
        <tissue evidence="9">Leaf</tissue>
    </source>
</reference>
<evidence type="ECO:0000256" key="1">
    <source>
        <dbReference type="ARBA" id="ARBA00004479"/>
    </source>
</evidence>
<protein>
    <recommendedName>
        <fullName evidence="11">Serine-threonine/tyrosine-protein kinase catalytic domain-containing protein</fullName>
    </recommendedName>
</protein>
<dbReference type="PANTHER" id="PTHR27009">
    <property type="entry name" value="RUST RESISTANCE KINASE LR10-RELATED"/>
    <property type="match status" value="1"/>
</dbReference>
<proteinExistence type="predicted"/>
<keyword evidence="3" id="KW-0812">Transmembrane</keyword>